<reference evidence="7 8" key="1">
    <citation type="submission" date="2015-02" db="EMBL/GenBank/DDBJ databases">
        <title>Draft genome sequences of ten Microbacterium spp. with emphasis on heavy metal contaminated environments.</title>
        <authorList>
            <person name="Corretto E."/>
        </authorList>
    </citation>
    <scope>NUCLEOTIDE SEQUENCE [LARGE SCALE GENOMIC DNA]</scope>
    <source>
        <strain evidence="7 8">DSM 8608</strain>
    </source>
</reference>
<comment type="subcellular location">
    <subcellularLocation>
        <location evidence="1">Membrane</location>
        <topology evidence="1">Multi-pass membrane protein</topology>
    </subcellularLocation>
</comment>
<feature type="domain" description="Integral membrane bound transporter" evidence="6">
    <location>
        <begin position="179"/>
        <end position="302"/>
    </location>
</feature>
<feature type="transmembrane region" description="Helical" evidence="5">
    <location>
        <begin position="42"/>
        <end position="59"/>
    </location>
</feature>
<keyword evidence="4 5" id="KW-0472">Membrane</keyword>
<proteinExistence type="predicted"/>
<name>A0A0M2HC57_MICTR</name>
<evidence type="ECO:0000259" key="6">
    <source>
        <dbReference type="Pfam" id="PF13515"/>
    </source>
</evidence>
<dbReference type="EMBL" id="JYJA01000035">
    <property type="protein sequence ID" value="KJL42278.1"/>
    <property type="molecule type" value="Genomic_DNA"/>
</dbReference>
<feature type="transmembrane region" description="Helical" evidence="5">
    <location>
        <begin position="174"/>
        <end position="202"/>
    </location>
</feature>
<evidence type="ECO:0000313" key="8">
    <source>
        <dbReference type="Proteomes" id="UP000034098"/>
    </source>
</evidence>
<feature type="transmembrane region" description="Helical" evidence="5">
    <location>
        <begin position="264"/>
        <end position="286"/>
    </location>
</feature>
<comment type="caution">
    <text evidence="7">The sequence shown here is derived from an EMBL/GenBank/DDBJ whole genome shotgun (WGS) entry which is preliminary data.</text>
</comment>
<feature type="transmembrane region" description="Helical" evidence="5">
    <location>
        <begin position="118"/>
        <end position="141"/>
    </location>
</feature>
<feature type="transmembrane region" description="Helical" evidence="5">
    <location>
        <begin position="6"/>
        <end position="30"/>
    </location>
</feature>
<protein>
    <submittedName>
        <fullName evidence="7">Inner membrane protein YccS</fullName>
    </submittedName>
</protein>
<evidence type="ECO:0000256" key="1">
    <source>
        <dbReference type="ARBA" id="ARBA00004141"/>
    </source>
</evidence>
<accession>A0A0M2HC57</accession>
<evidence type="ECO:0000313" key="7">
    <source>
        <dbReference type="EMBL" id="KJL42278.1"/>
    </source>
</evidence>
<feature type="transmembrane region" description="Helical" evidence="5">
    <location>
        <begin position="292"/>
        <end position="312"/>
    </location>
</feature>
<dbReference type="RefSeq" id="WP_045299447.1">
    <property type="nucleotide sequence ID" value="NZ_JYJA01000035.1"/>
</dbReference>
<evidence type="ECO:0000256" key="5">
    <source>
        <dbReference type="SAM" id="Phobius"/>
    </source>
</evidence>
<dbReference type="Pfam" id="PF13515">
    <property type="entry name" value="FUSC_2"/>
    <property type="match status" value="1"/>
</dbReference>
<evidence type="ECO:0000256" key="4">
    <source>
        <dbReference type="ARBA" id="ARBA00023136"/>
    </source>
</evidence>
<feature type="transmembrane region" description="Helical" evidence="5">
    <location>
        <begin position="239"/>
        <end position="257"/>
    </location>
</feature>
<gene>
    <name evidence="7" type="primary">yccS</name>
    <name evidence="7" type="ORF">RS82_02294</name>
</gene>
<sequence length="321" mass="32820">MTLLPSAFLFAGQLQLGLLATFGALVVLYLSDRSRRERAVKLPIVAAAFLASVGVGLVAGTNLVASLVAVCAVALICSWLSLSTGVGPPGAIFPVLSAGAAAQLAASPQHGGMGLAPGVIVGMVALGAACGYAVVVAPLLTTAGRHRDAVRPHNVAWSFAMTPESQRILSRLSFAVVISMAVGYSLGLHHVAWVLLAAIGILQKDSDLYAGTVRLTQRVVGTTVGVGGALAFLVWTPEGLFLIAVVGVLVFGFVLFLRRNLMLALMLVTPMALLLVAGGVPGQLAASTGSRLVDTLVGAAVASGVLLVASLYRRARLRARG</sequence>
<evidence type="ECO:0000256" key="2">
    <source>
        <dbReference type="ARBA" id="ARBA00022692"/>
    </source>
</evidence>
<organism evidence="7 8">
    <name type="scientific">Microbacterium trichothecenolyticum</name>
    <name type="common">Aureobacterium trichothecenolyticum</name>
    <dbReference type="NCBI Taxonomy" id="69370"/>
    <lineage>
        <taxon>Bacteria</taxon>
        <taxon>Bacillati</taxon>
        <taxon>Actinomycetota</taxon>
        <taxon>Actinomycetes</taxon>
        <taxon>Micrococcales</taxon>
        <taxon>Microbacteriaceae</taxon>
        <taxon>Microbacterium</taxon>
    </lineage>
</organism>
<dbReference type="InterPro" id="IPR049453">
    <property type="entry name" value="Memb_transporter_dom"/>
</dbReference>
<keyword evidence="8" id="KW-1185">Reference proteome</keyword>
<evidence type="ECO:0000256" key="3">
    <source>
        <dbReference type="ARBA" id="ARBA00022989"/>
    </source>
</evidence>
<dbReference type="AlphaFoldDB" id="A0A0M2HC57"/>
<keyword evidence="2 5" id="KW-0812">Transmembrane</keyword>
<dbReference type="PATRIC" id="fig|69370.6.peg.2330"/>
<keyword evidence="3 5" id="KW-1133">Transmembrane helix</keyword>
<dbReference type="Proteomes" id="UP000034098">
    <property type="component" value="Unassembled WGS sequence"/>
</dbReference>
<dbReference type="GO" id="GO:0016020">
    <property type="term" value="C:membrane"/>
    <property type="evidence" value="ECO:0007669"/>
    <property type="project" value="UniProtKB-SubCell"/>
</dbReference>